<keyword evidence="2" id="KW-1185">Reference proteome</keyword>
<organism evidence="1 2">
    <name type="scientific">Xenorhabdus littoralis</name>
    <dbReference type="NCBI Taxonomy" id="2582835"/>
    <lineage>
        <taxon>Bacteria</taxon>
        <taxon>Pseudomonadati</taxon>
        <taxon>Pseudomonadota</taxon>
        <taxon>Gammaproteobacteria</taxon>
        <taxon>Enterobacterales</taxon>
        <taxon>Morganellaceae</taxon>
        <taxon>Xenorhabdus</taxon>
    </lineage>
</organism>
<reference evidence="2" key="1">
    <citation type="journal article" date="2024" name="Toxins">
        <title>Genome Sequence Analysis of Native Xenorhabdus Strains Isolated from Entomopathogenic Nematodes in Argentina.</title>
        <authorList>
            <person name="Palma L."/>
            <person name="Frizzo L."/>
            <person name="Kaiser S."/>
            <person name="Berry C."/>
            <person name="Caballero P."/>
            <person name="Bode H.B."/>
            <person name="Del Valle E.E."/>
        </authorList>
    </citation>
    <scope>NUCLEOTIDE SEQUENCE [LARGE SCALE GENOMIC DNA]</scope>
    <source>
        <strain evidence="2">Reich</strain>
    </source>
</reference>
<dbReference type="EMBL" id="VCDP01000045">
    <property type="protein sequence ID" value="MDX7999941.1"/>
    <property type="molecule type" value="Genomic_DNA"/>
</dbReference>
<evidence type="ECO:0008006" key="3">
    <source>
        <dbReference type="Google" id="ProtNLM"/>
    </source>
</evidence>
<protein>
    <recommendedName>
        <fullName evidence="3">DUF4105 domain-containing protein</fullName>
    </recommendedName>
</protein>
<name>A0ABU4SMQ7_9GAMM</name>
<sequence>MNPRTRAESEILAGRSVDATVYIWYPCRKFLVGHSSIYIGGVPQYPWPNFRPEDPVTTSSNKRIRPQDDNYVSFLAGSSRPSVFRVNLSFPGVFHNLHDDFVESPHLEYYLLGLNVPEMQRKKNEMYNGNMYGNLHFPPTYHPIYKNCSTLVARILKSGGVDQLLNPIQIMGYAKNIYWTPKDIAQLCNKLRDIDKAVKVRGLNCPDKFKSPFRTLMGFR</sequence>
<gene>
    <name evidence="1" type="ORF">FE394_12170</name>
</gene>
<evidence type="ECO:0000313" key="1">
    <source>
        <dbReference type="EMBL" id="MDX7999941.1"/>
    </source>
</evidence>
<dbReference type="RefSeq" id="WP_319926652.1">
    <property type="nucleotide sequence ID" value="NZ_VCDP01000045.1"/>
</dbReference>
<proteinExistence type="predicted"/>
<accession>A0ABU4SMQ7</accession>
<evidence type="ECO:0000313" key="2">
    <source>
        <dbReference type="Proteomes" id="UP001271640"/>
    </source>
</evidence>
<comment type="caution">
    <text evidence="1">The sequence shown here is derived from an EMBL/GenBank/DDBJ whole genome shotgun (WGS) entry which is preliminary data.</text>
</comment>
<dbReference type="Proteomes" id="UP001271640">
    <property type="component" value="Unassembled WGS sequence"/>
</dbReference>